<name>A0ABD3VHW3_SINWO</name>
<dbReference type="SUPFAM" id="SSF57424">
    <property type="entry name" value="LDL receptor-like module"/>
    <property type="match status" value="11"/>
</dbReference>
<evidence type="ECO:0000256" key="3">
    <source>
        <dbReference type="ARBA" id="ARBA00022692"/>
    </source>
</evidence>
<feature type="disulfide bond" evidence="11">
    <location>
        <begin position="425"/>
        <end position="440"/>
    </location>
</feature>
<dbReference type="PROSITE" id="PS01209">
    <property type="entry name" value="LDLRA_1"/>
    <property type="match status" value="4"/>
</dbReference>
<feature type="disulfide bond" evidence="11">
    <location>
        <begin position="289"/>
        <end position="301"/>
    </location>
</feature>
<feature type="disulfide bond" evidence="11">
    <location>
        <begin position="336"/>
        <end position="354"/>
    </location>
</feature>
<dbReference type="PANTHER" id="PTHR22722:SF15">
    <property type="entry name" value="LOW-DENSITY LIPOPROTEIN RECEPTOR-RELATED"/>
    <property type="match status" value="1"/>
</dbReference>
<dbReference type="SMART" id="SM00192">
    <property type="entry name" value="LDLa"/>
    <property type="match status" value="11"/>
</dbReference>
<comment type="caution">
    <text evidence="15">The sequence shown here is derived from an EMBL/GenBank/DDBJ whole genome shotgun (WGS) entry which is preliminary data.</text>
</comment>
<evidence type="ECO:0000256" key="11">
    <source>
        <dbReference type="PROSITE-ProRule" id="PRU00124"/>
    </source>
</evidence>
<keyword evidence="3" id="KW-0812">Transmembrane</keyword>
<dbReference type="InterPro" id="IPR013783">
    <property type="entry name" value="Ig-like_fold"/>
</dbReference>
<protein>
    <recommendedName>
        <fullName evidence="14">Ig-like domain-containing protein</fullName>
    </recommendedName>
</protein>
<evidence type="ECO:0000256" key="12">
    <source>
        <dbReference type="SAM" id="MobiDB-lite"/>
    </source>
</evidence>
<feature type="disulfide bond" evidence="11">
    <location>
        <begin position="413"/>
        <end position="431"/>
    </location>
</feature>
<feature type="domain" description="Ig-like" evidence="14">
    <location>
        <begin position="33"/>
        <end position="149"/>
    </location>
</feature>
<evidence type="ECO:0000256" key="5">
    <source>
        <dbReference type="ARBA" id="ARBA00022737"/>
    </source>
</evidence>
<feature type="disulfide bond" evidence="11">
    <location>
        <begin position="488"/>
        <end position="506"/>
    </location>
</feature>
<feature type="disulfide bond" evidence="11">
    <location>
        <begin position="176"/>
        <end position="191"/>
    </location>
</feature>
<evidence type="ECO:0000256" key="7">
    <source>
        <dbReference type="ARBA" id="ARBA00023136"/>
    </source>
</evidence>
<evidence type="ECO:0000256" key="9">
    <source>
        <dbReference type="ARBA" id="ARBA00023170"/>
    </source>
</evidence>
<evidence type="ECO:0000313" key="16">
    <source>
        <dbReference type="Proteomes" id="UP001634394"/>
    </source>
</evidence>
<feature type="disulfide bond" evidence="11">
    <location>
        <begin position="580"/>
        <end position="595"/>
    </location>
</feature>
<dbReference type="PROSITE" id="PS50835">
    <property type="entry name" value="IG_LIKE"/>
    <property type="match status" value="1"/>
</dbReference>
<gene>
    <name evidence="15" type="ORF">ACJMK2_007220</name>
</gene>
<keyword evidence="6" id="KW-1133">Transmembrane helix</keyword>
<evidence type="ECO:0000256" key="2">
    <source>
        <dbReference type="ARBA" id="ARBA00009939"/>
    </source>
</evidence>
<dbReference type="Proteomes" id="UP001634394">
    <property type="component" value="Unassembled WGS sequence"/>
</dbReference>
<dbReference type="Gene3D" id="2.60.40.10">
    <property type="entry name" value="Immunoglobulins"/>
    <property type="match status" value="1"/>
</dbReference>
<dbReference type="EMBL" id="JBJQND010000011">
    <property type="protein sequence ID" value="KAL3861154.1"/>
    <property type="molecule type" value="Genomic_DNA"/>
</dbReference>
<proteinExistence type="inferred from homology"/>
<evidence type="ECO:0000256" key="6">
    <source>
        <dbReference type="ARBA" id="ARBA00022989"/>
    </source>
</evidence>
<dbReference type="CDD" id="cd00112">
    <property type="entry name" value="LDLa"/>
    <property type="match status" value="11"/>
</dbReference>
<keyword evidence="8 11" id="KW-1015">Disulfide bond</keyword>
<feature type="disulfide bond" evidence="11">
    <location>
        <begin position="517"/>
        <end position="529"/>
    </location>
</feature>
<comment type="similarity">
    <text evidence="2">Belongs to the LDLR family.</text>
</comment>
<reference evidence="15 16" key="1">
    <citation type="submission" date="2024-11" db="EMBL/GenBank/DDBJ databases">
        <title>Chromosome-level genome assembly of the freshwater bivalve Anodonta woodiana.</title>
        <authorList>
            <person name="Chen X."/>
        </authorList>
    </citation>
    <scope>NUCLEOTIDE SEQUENCE [LARGE SCALE GENOMIC DNA]</scope>
    <source>
        <strain evidence="15">MN2024</strain>
        <tissue evidence="15">Gills</tissue>
    </source>
</reference>
<dbReference type="AlphaFoldDB" id="A0ABD3VHW3"/>
<feature type="disulfide bond" evidence="11">
    <location>
        <begin position="500"/>
        <end position="515"/>
    </location>
</feature>
<feature type="disulfide bond" evidence="11">
    <location>
        <begin position="568"/>
        <end position="586"/>
    </location>
</feature>
<evidence type="ECO:0000256" key="8">
    <source>
        <dbReference type="ARBA" id="ARBA00023157"/>
    </source>
</evidence>
<keyword evidence="5" id="KW-0677">Repeat</keyword>
<keyword evidence="16" id="KW-1185">Reference proteome</keyword>
<feature type="disulfide bond" evidence="11">
    <location>
        <begin position="406"/>
        <end position="418"/>
    </location>
</feature>
<feature type="disulfide bond" evidence="11">
    <location>
        <begin position="561"/>
        <end position="573"/>
    </location>
</feature>
<dbReference type="InterPro" id="IPR036055">
    <property type="entry name" value="LDL_receptor-like_sf"/>
</dbReference>
<feature type="disulfide bond" evidence="11">
    <location>
        <begin position="481"/>
        <end position="493"/>
    </location>
</feature>
<evidence type="ECO:0000313" key="15">
    <source>
        <dbReference type="EMBL" id="KAL3861154.1"/>
    </source>
</evidence>
<dbReference type="GO" id="GO:0016020">
    <property type="term" value="C:membrane"/>
    <property type="evidence" value="ECO:0007669"/>
    <property type="project" value="UniProtKB-SubCell"/>
</dbReference>
<feature type="disulfide bond" evidence="11">
    <location>
        <begin position="621"/>
        <end position="636"/>
    </location>
</feature>
<dbReference type="Gene3D" id="4.10.400.10">
    <property type="entry name" value="Low-density Lipoprotein Receptor"/>
    <property type="match status" value="11"/>
</dbReference>
<evidence type="ECO:0000256" key="10">
    <source>
        <dbReference type="ARBA" id="ARBA00023180"/>
    </source>
</evidence>
<comment type="caution">
    <text evidence="11">Lacks conserved residue(s) required for the propagation of feature annotation.</text>
</comment>
<sequence length="728" mass="80271">MWYIYISIAVLFRGAICYPAKQIRYQAKQIRYPANQIAEDSNCTVVITRFGEQVTTLEVKWNSDIHLICNASCVGSGPQPALTWFYRDKINQSNLVNIERLFRSPKFETSPTTFHRRNELVIRKFGPNEETDFICYGSTKRPRQEAKVTLIGTDCLLKYNFRCKSGDKCIDRAYLCNKNNECPDGEDEIGCGNDINATTTVATIRIPEEGVVIENTSDESDYNDVTTTVSTILRKQTDEKTMQTSTKKPVVSCRGDQFQCADGNCVEARMKCDGTPQCEDGSDEQNCACAQGFFRCNDGNCVPDRLRCDGIPQCKDGSDEIQCEPVVSCIGDQFQCADGNCVEARMKCDGTPQCEDGSDEQNCPGCPPDNFQCETTSNLECVDTSLVCDGFPDCTDKSDEAGCPSCRTDQFTCTDGNCVEGNMRCDGRAQCEDGSDEIECPFRCAFGQFKCAGLDDCVAESFRCDGRFDCSDRSDELNCTCRENQFQCGDGICIDVRHHCDGTVDCVDKSDELACLCRSGQFQCRNGACIPEGFKCNGRAECEDGSDEENCVATAAPRAVCTADQYKCASGDCVDGRYRCDGKPDCSDGSDETNCQMPFICTEGRIACKDSSKCISDSQVCDKIPDCTDGSDEKDCGLSNELQTSRASQQKEDGKYDVTEGNEPETSRASQQKEDGKYDVTEEQTKILLANTGINDDGDNGLLSATDVVAEKNVEYADTTPFDYDFYT</sequence>
<feature type="signal peptide" evidence="13">
    <location>
        <begin position="1"/>
        <end position="17"/>
    </location>
</feature>
<evidence type="ECO:0000259" key="14">
    <source>
        <dbReference type="PROSITE" id="PS50835"/>
    </source>
</evidence>
<feature type="disulfide bond" evidence="11">
    <location>
        <begin position="296"/>
        <end position="314"/>
    </location>
</feature>
<evidence type="ECO:0000256" key="1">
    <source>
        <dbReference type="ARBA" id="ARBA00004167"/>
    </source>
</evidence>
<organism evidence="15 16">
    <name type="scientific">Sinanodonta woodiana</name>
    <name type="common">Chinese pond mussel</name>
    <name type="synonym">Anodonta woodiana</name>
    <dbReference type="NCBI Taxonomy" id="1069815"/>
    <lineage>
        <taxon>Eukaryota</taxon>
        <taxon>Metazoa</taxon>
        <taxon>Spiralia</taxon>
        <taxon>Lophotrochozoa</taxon>
        <taxon>Mollusca</taxon>
        <taxon>Bivalvia</taxon>
        <taxon>Autobranchia</taxon>
        <taxon>Heteroconchia</taxon>
        <taxon>Palaeoheterodonta</taxon>
        <taxon>Unionida</taxon>
        <taxon>Unionoidea</taxon>
        <taxon>Unionidae</taxon>
        <taxon>Unioninae</taxon>
        <taxon>Sinanodonta</taxon>
    </lineage>
</organism>
<dbReference type="InterPro" id="IPR002172">
    <property type="entry name" value="LDrepeatLR_classA_rpt"/>
</dbReference>
<accession>A0ABD3VHW3</accession>
<dbReference type="InterPro" id="IPR007110">
    <property type="entry name" value="Ig-like_dom"/>
</dbReference>
<dbReference type="PRINTS" id="PR00261">
    <property type="entry name" value="LDLRECEPTOR"/>
</dbReference>
<keyword evidence="10" id="KW-0325">Glycoprotein</keyword>
<dbReference type="InterPro" id="IPR051221">
    <property type="entry name" value="LDLR-related"/>
</dbReference>
<feature type="chain" id="PRO_5044877077" description="Ig-like domain-containing protein" evidence="13">
    <location>
        <begin position="18"/>
        <end position="728"/>
    </location>
</feature>
<keyword evidence="7" id="KW-0472">Membrane</keyword>
<feature type="disulfide bond" evidence="11">
    <location>
        <begin position="329"/>
        <end position="341"/>
    </location>
</feature>
<feature type="region of interest" description="Disordered" evidence="12">
    <location>
        <begin position="630"/>
        <end position="679"/>
    </location>
</feature>
<feature type="disulfide bond" evidence="11">
    <location>
        <begin position="464"/>
        <end position="479"/>
    </location>
</feature>
<feature type="disulfide bond" evidence="11">
    <location>
        <begin position="308"/>
        <end position="323"/>
    </location>
</feature>
<feature type="disulfide bond" evidence="11">
    <location>
        <begin position="260"/>
        <end position="278"/>
    </location>
</feature>
<feature type="disulfide bond" evidence="11">
    <location>
        <begin position="388"/>
        <end position="403"/>
    </location>
</feature>
<feature type="disulfide bond" evidence="11">
    <location>
        <begin position="536"/>
        <end position="551"/>
    </location>
</feature>
<evidence type="ECO:0000256" key="4">
    <source>
        <dbReference type="ARBA" id="ARBA00022729"/>
    </source>
</evidence>
<keyword evidence="4 13" id="KW-0732">Signal</keyword>
<feature type="compositionally biased region" description="Basic and acidic residues" evidence="12">
    <location>
        <begin position="649"/>
        <end position="658"/>
    </location>
</feature>
<dbReference type="FunFam" id="4.10.400.10:FF:000024">
    <property type="entry name" value="Low-density lipoprotein RecePtor related"/>
    <property type="match status" value="1"/>
</dbReference>
<dbReference type="PANTHER" id="PTHR22722">
    <property type="entry name" value="LOW-DENSITY LIPOPROTEIN RECEPTOR-RELATED PROTEIN 2-RELATED"/>
    <property type="match status" value="1"/>
</dbReference>
<keyword evidence="9" id="KW-0675">Receptor</keyword>
<dbReference type="PROSITE" id="PS50068">
    <property type="entry name" value="LDLRA_2"/>
    <property type="match status" value="11"/>
</dbReference>
<feature type="disulfide bond" evidence="11">
    <location>
        <begin position="253"/>
        <end position="265"/>
    </location>
</feature>
<feature type="disulfide bond" evidence="11">
    <location>
        <begin position="272"/>
        <end position="287"/>
    </location>
</feature>
<feature type="disulfide bond" evidence="11">
    <location>
        <begin position="348"/>
        <end position="363"/>
    </location>
</feature>
<dbReference type="Pfam" id="PF00057">
    <property type="entry name" value="Ldl_recept_a"/>
    <property type="match status" value="11"/>
</dbReference>
<dbReference type="InterPro" id="IPR023415">
    <property type="entry name" value="LDLR_class-A_CS"/>
</dbReference>
<evidence type="ECO:0000256" key="13">
    <source>
        <dbReference type="SAM" id="SignalP"/>
    </source>
</evidence>
<feature type="disulfide bond" evidence="11">
    <location>
        <begin position="524"/>
        <end position="542"/>
    </location>
</feature>
<comment type="subcellular location">
    <subcellularLocation>
        <location evidence="1">Membrane</location>
        <topology evidence="1">Single-pass membrane protein</topology>
    </subcellularLocation>
</comment>
<dbReference type="FunFam" id="4.10.400.10:FF:000034">
    <property type="entry name" value="Low-density lipoprotein receptor-related protein 2"/>
    <property type="match status" value="1"/>
</dbReference>